<reference evidence="1" key="1">
    <citation type="journal article" date="2021" name="PeerJ">
        <title>Extensive microbial diversity within the chicken gut microbiome revealed by metagenomics and culture.</title>
        <authorList>
            <person name="Gilroy R."/>
            <person name="Ravi A."/>
            <person name="Getino M."/>
            <person name="Pursley I."/>
            <person name="Horton D.L."/>
            <person name="Alikhan N.F."/>
            <person name="Baker D."/>
            <person name="Gharbi K."/>
            <person name="Hall N."/>
            <person name="Watson M."/>
            <person name="Adriaenssens E.M."/>
            <person name="Foster-Nyarko E."/>
            <person name="Jarju S."/>
            <person name="Secka A."/>
            <person name="Antonio M."/>
            <person name="Oren A."/>
            <person name="Chaudhuri R.R."/>
            <person name="La Ragione R."/>
            <person name="Hildebrand F."/>
            <person name="Pallen M.J."/>
        </authorList>
    </citation>
    <scope>NUCLEOTIDE SEQUENCE</scope>
    <source>
        <strain evidence="1">CHK194-22301</strain>
    </source>
</reference>
<dbReference type="AlphaFoldDB" id="A0A921K5M7"/>
<proteinExistence type="predicted"/>
<dbReference type="EMBL" id="DYXB01000131">
    <property type="protein sequence ID" value="HJF10763.1"/>
    <property type="molecule type" value="Genomic_DNA"/>
</dbReference>
<comment type="caution">
    <text evidence="1">The sequence shown here is derived from an EMBL/GenBank/DDBJ whole genome shotgun (WGS) entry which is preliminary data.</text>
</comment>
<dbReference type="Proteomes" id="UP000784793">
    <property type="component" value="Unassembled WGS sequence"/>
</dbReference>
<evidence type="ECO:0000313" key="2">
    <source>
        <dbReference type="Proteomes" id="UP000784793"/>
    </source>
</evidence>
<gene>
    <name evidence="1" type="ORF">K8V23_08300</name>
</gene>
<organism evidence="1 2">
    <name type="scientific">Lactobacillus crispatus</name>
    <dbReference type="NCBI Taxonomy" id="47770"/>
    <lineage>
        <taxon>Bacteria</taxon>
        <taxon>Bacillati</taxon>
        <taxon>Bacillota</taxon>
        <taxon>Bacilli</taxon>
        <taxon>Lactobacillales</taxon>
        <taxon>Lactobacillaceae</taxon>
        <taxon>Lactobacillus</taxon>
    </lineage>
</organism>
<evidence type="ECO:0000313" key="1">
    <source>
        <dbReference type="EMBL" id="HJF10763.1"/>
    </source>
</evidence>
<name>A0A921K5M7_9LACO</name>
<sequence length="91" mass="10520">MLNKKKRISFDRNGKSIYADSIVHDEEADEYFIPTEKNGLYGDEVLRDFYLLEPKKLTVIRSHASMDDLKRMMKKDKNSGAVYNVGGNFNV</sequence>
<protein>
    <submittedName>
        <fullName evidence="1">Uncharacterized protein</fullName>
    </submittedName>
</protein>
<reference evidence="1" key="2">
    <citation type="submission" date="2021-09" db="EMBL/GenBank/DDBJ databases">
        <authorList>
            <person name="Gilroy R."/>
        </authorList>
    </citation>
    <scope>NUCLEOTIDE SEQUENCE</scope>
    <source>
        <strain evidence="1">CHK194-22301</strain>
    </source>
</reference>
<accession>A0A921K5M7</accession>